<reference evidence="1" key="1">
    <citation type="submission" date="2023-07" db="EMBL/GenBank/DDBJ databases">
        <title>draft genome sequence of fig (Ficus carica).</title>
        <authorList>
            <person name="Takahashi T."/>
            <person name="Nishimura K."/>
        </authorList>
    </citation>
    <scope>NUCLEOTIDE SEQUENCE</scope>
</reference>
<dbReference type="AlphaFoldDB" id="A0AA88CTV0"/>
<feature type="non-terminal residue" evidence="1">
    <location>
        <position position="1"/>
    </location>
</feature>
<protein>
    <submittedName>
        <fullName evidence="1">Uncharacterized protein</fullName>
    </submittedName>
</protein>
<accession>A0AA88CTV0</accession>
<name>A0AA88CTV0_FICCA</name>
<gene>
    <name evidence="1" type="ORF">TIFTF001_002501</name>
</gene>
<sequence>MSCLPLSLQPLSLNLSRINTLHLSHKSLQFHISLISPRRPSISQRASCCFVGHHLLSLPCCCRWTVRNHHKPTSETIVTNQL</sequence>
<evidence type="ECO:0000313" key="2">
    <source>
        <dbReference type="Proteomes" id="UP001187192"/>
    </source>
</evidence>
<comment type="caution">
    <text evidence="1">The sequence shown here is derived from an EMBL/GenBank/DDBJ whole genome shotgun (WGS) entry which is preliminary data.</text>
</comment>
<evidence type="ECO:0000313" key="1">
    <source>
        <dbReference type="EMBL" id="GMN29637.1"/>
    </source>
</evidence>
<organism evidence="1 2">
    <name type="scientific">Ficus carica</name>
    <name type="common">Common fig</name>
    <dbReference type="NCBI Taxonomy" id="3494"/>
    <lineage>
        <taxon>Eukaryota</taxon>
        <taxon>Viridiplantae</taxon>
        <taxon>Streptophyta</taxon>
        <taxon>Embryophyta</taxon>
        <taxon>Tracheophyta</taxon>
        <taxon>Spermatophyta</taxon>
        <taxon>Magnoliopsida</taxon>
        <taxon>eudicotyledons</taxon>
        <taxon>Gunneridae</taxon>
        <taxon>Pentapetalae</taxon>
        <taxon>rosids</taxon>
        <taxon>fabids</taxon>
        <taxon>Rosales</taxon>
        <taxon>Moraceae</taxon>
        <taxon>Ficeae</taxon>
        <taxon>Ficus</taxon>
    </lineage>
</organism>
<dbReference type="Proteomes" id="UP001187192">
    <property type="component" value="Unassembled WGS sequence"/>
</dbReference>
<proteinExistence type="predicted"/>
<dbReference type="EMBL" id="BTGU01000002">
    <property type="protein sequence ID" value="GMN29637.1"/>
    <property type="molecule type" value="Genomic_DNA"/>
</dbReference>
<keyword evidence="2" id="KW-1185">Reference proteome</keyword>